<evidence type="ECO:0000313" key="4">
    <source>
        <dbReference type="Proteomes" id="UP001342314"/>
    </source>
</evidence>
<keyword evidence="2" id="KW-0812">Transmembrane</keyword>
<feature type="transmembrane region" description="Helical" evidence="2">
    <location>
        <begin position="105"/>
        <end position="128"/>
    </location>
</feature>
<organism evidence="3 4">
    <name type="scientific">Rhodotorula paludigena</name>
    <dbReference type="NCBI Taxonomy" id="86838"/>
    <lineage>
        <taxon>Eukaryota</taxon>
        <taxon>Fungi</taxon>
        <taxon>Dikarya</taxon>
        <taxon>Basidiomycota</taxon>
        <taxon>Pucciniomycotina</taxon>
        <taxon>Microbotryomycetes</taxon>
        <taxon>Sporidiobolales</taxon>
        <taxon>Sporidiobolaceae</taxon>
        <taxon>Rhodotorula</taxon>
    </lineage>
</organism>
<feature type="compositionally biased region" description="Low complexity" evidence="1">
    <location>
        <begin position="11"/>
        <end position="25"/>
    </location>
</feature>
<sequence length="166" mass="17000">MSFSDLTRSYTTAPPSFSPSSVALSSSRSSSSLTAAPSAAASSSSAVRPPLSVSLTAARGPSNIAGYSIAAGETALHSAPESSSAAGVAKLSTPEGGAQGVDQGLALGLGLGLGLGTLLTLLGVYFIFRQRRVQKQEFEQRARRIRATVDGIEARRGEEAPTMRET</sequence>
<comment type="caution">
    <text evidence="3">The sequence shown here is derived from an EMBL/GenBank/DDBJ whole genome shotgun (WGS) entry which is preliminary data.</text>
</comment>
<dbReference type="Proteomes" id="UP001342314">
    <property type="component" value="Unassembled WGS sequence"/>
</dbReference>
<keyword evidence="4" id="KW-1185">Reference proteome</keyword>
<feature type="compositionally biased region" description="Polar residues" evidence="1">
    <location>
        <begin position="1"/>
        <end position="10"/>
    </location>
</feature>
<name>A0AAV5GN64_9BASI</name>
<keyword evidence="2" id="KW-0472">Membrane</keyword>
<proteinExistence type="predicted"/>
<dbReference type="AlphaFoldDB" id="A0AAV5GN64"/>
<reference evidence="3 4" key="1">
    <citation type="submission" date="2021-12" db="EMBL/GenBank/DDBJ databases">
        <title>High titer production of polyol ester of fatty acids by Rhodotorula paludigena BS15 towards product separation-free biomass refinery.</title>
        <authorList>
            <person name="Mano J."/>
            <person name="Ono H."/>
            <person name="Tanaka T."/>
            <person name="Naito K."/>
            <person name="Sushida H."/>
            <person name="Ike M."/>
            <person name="Tokuyasu K."/>
            <person name="Kitaoka M."/>
        </authorList>
    </citation>
    <scope>NUCLEOTIDE SEQUENCE [LARGE SCALE GENOMIC DNA]</scope>
    <source>
        <strain evidence="3 4">BS15</strain>
    </source>
</reference>
<accession>A0AAV5GN64</accession>
<protein>
    <submittedName>
        <fullName evidence="3">Uncharacterized protein</fullName>
    </submittedName>
</protein>
<evidence type="ECO:0000256" key="1">
    <source>
        <dbReference type="SAM" id="MobiDB-lite"/>
    </source>
</evidence>
<feature type="region of interest" description="Disordered" evidence="1">
    <location>
        <begin position="1"/>
        <end position="25"/>
    </location>
</feature>
<keyword evidence="2" id="KW-1133">Transmembrane helix</keyword>
<dbReference type="EMBL" id="BQKY01000007">
    <property type="protein sequence ID" value="GJN90932.1"/>
    <property type="molecule type" value="Genomic_DNA"/>
</dbReference>
<evidence type="ECO:0000313" key="3">
    <source>
        <dbReference type="EMBL" id="GJN90932.1"/>
    </source>
</evidence>
<gene>
    <name evidence="3" type="ORF">Rhopal_003946-T1</name>
</gene>
<evidence type="ECO:0000256" key="2">
    <source>
        <dbReference type="SAM" id="Phobius"/>
    </source>
</evidence>